<dbReference type="RefSeq" id="WP_106480417.1">
    <property type="nucleotide sequence ID" value="NZ_CP032819.1"/>
</dbReference>
<protein>
    <submittedName>
        <fullName evidence="8">4Fe-4S dicluster domain-containing protein</fullName>
    </submittedName>
</protein>
<dbReference type="SUPFAM" id="SSF53920">
    <property type="entry name" value="Fe-only hydrogenase"/>
    <property type="match status" value="1"/>
</dbReference>
<dbReference type="PROSITE" id="PS51379">
    <property type="entry name" value="4FE4S_FER_2"/>
    <property type="match status" value="3"/>
</dbReference>
<sequence>MLYDNFAMLTKRELLIRIVKLLKEENLVDGVKYIPVEMRPKNKRPIKCCVHKDRYILKHKIISILGFEITDEEIDLIPLSEFAQKALDNKNTKENILSVVHEACSACMQSQYFVTNMCRGCEGRPCLMNCPKAAISFKGGKACITQEDCVGCGLCSKVCPYHAIVYTPVPCEDVCPVKAITKGEDGTEHIDKDKCIYCGKCMQTCPYGAIMERSKVIDVYKGITAPDKKIIAIPAPAIYGQFNATPGQILSAIKAIGFDDVVEVALGAEDTSRNEAAEFLERMEEGKPFMTTSCCPAYVGWVDKHAPMVKPFVSDTRSPMVYAARRVKEQHPDAEVVFIGPCLAKRYEAEMYVPEVDYVMSFEELGAFMVAYDINPENCEELPLNPEVTKFSRGYAQAGGVRNAIVEAVGNGYTTLAIEGLDKKNQTLLKTMVKKPEAQFVEVMACDGGCVNGPCSLAPLTLAKRQIKKALEK</sequence>
<dbReference type="Pfam" id="PF25160">
    <property type="entry name" value="LdpA_Fe-S-bd"/>
    <property type="match status" value="1"/>
</dbReference>
<dbReference type="InterPro" id="IPR017900">
    <property type="entry name" value="4Fe4S_Fe_S_CS"/>
</dbReference>
<dbReference type="EMBL" id="CP032819">
    <property type="protein sequence ID" value="AZS29679.1"/>
    <property type="molecule type" value="Genomic_DNA"/>
</dbReference>
<dbReference type="NCBIfam" id="TIGR04105">
    <property type="entry name" value="FeFe_hydrog_B1"/>
    <property type="match status" value="1"/>
</dbReference>
<keyword evidence="2" id="KW-0004">4Fe-4S</keyword>
<dbReference type="InterPro" id="IPR050294">
    <property type="entry name" value="RnfB_subfamily"/>
</dbReference>
<dbReference type="GO" id="GO:0046872">
    <property type="term" value="F:metal ion binding"/>
    <property type="evidence" value="ECO:0007669"/>
    <property type="project" value="UniProtKB-KW"/>
</dbReference>
<evidence type="ECO:0000256" key="6">
    <source>
        <dbReference type="ARBA" id="ARBA00023014"/>
    </source>
</evidence>
<dbReference type="Gene3D" id="3.30.70.20">
    <property type="match status" value="2"/>
</dbReference>
<dbReference type="PROSITE" id="PS00198">
    <property type="entry name" value="4FE4S_FER_1"/>
    <property type="match status" value="1"/>
</dbReference>
<dbReference type="InterPro" id="IPR004108">
    <property type="entry name" value="Fe_hydrogenase_lsu_C"/>
</dbReference>
<keyword evidence="6" id="KW-0411">Iron-sulfur</keyword>
<feature type="domain" description="4Fe-4S ferredoxin-type" evidence="7">
    <location>
        <begin position="140"/>
        <end position="169"/>
    </location>
</feature>
<evidence type="ECO:0000256" key="5">
    <source>
        <dbReference type="ARBA" id="ARBA00023004"/>
    </source>
</evidence>
<dbReference type="Pfam" id="PF02906">
    <property type="entry name" value="Fe_hyd_lg_C"/>
    <property type="match status" value="1"/>
</dbReference>
<keyword evidence="3" id="KW-0479">Metal-binding</keyword>
<evidence type="ECO:0000256" key="1">
    <source>
        <dbReference type="ARBA" id="ARBA00022448"/>
    </source>
</evidence>
<feature type="domain" description="4Fe-4S ferredoxin-type" evidence="7">
    <location>
        <begin position="109"/>
        <end position="139"/>
    </location>
</feature>
<feature type="domain" description="4Fe-4S ferredoxin-type" evidence="7">
    <location>
        <begin position="186"/>
        <end position="215"/>
    </location>
</feature>
<keyword evidence="5" id="KW-0408">Iron</keyword>
<dbReference type="Proteomes" id="UP000270673">
    <property type="component" value="Chromosome"/>
</dbReference>
<name>A0A3Q9IQT1_9BACT</name>
<dbReference type="GO" id="GO:0051539">
    <property type="term" value="F:4 iron, 4 sulfur cluster binding"/>
    <property type="evidence" value="ECO:0007669"/>
    <property type="project" value="UniProtKB-KW"/>
</dbReference>
<evidence type="ECO:0000256" key="4">
    <source>
        <dbReference type="ARBA" id="ARBA00022982"/>
    </source>
</evidence>
<keyword evidence="1" id="KW-0813">Transport</keyword>
<evidence type="ECO:0000313" key="8">
    <source>
        <dbReference type="EMBL" id="AZS29679.1"/>
    </source>
</evidence>
<dbReference type="SUPFAM" id="SSF54862">
    <property type="entry name" value="4Fe-4S ferredoxins"/>
    <property type="match status" value="2"/>
</dbReference>
<dbReference type="OrthoDB" id="9798098at2"/>
<dbReference type="AlphaFoldDB" id="A0A3Q9IQT1"/>
<evidence type="ECO:0000256" key="2">
    <source>
        <dbReference type="ARBA" id="ARBA00022485"/>
    </source>
</evidence>
<dbReference type="PANTHER" id="PTHR42859">
    <property type="entry name" value="OXIDOREDUCTASE"/>
    <property type="match status" value="1"/>
</dbReference>
<dbReference type="InterPro" id="IPR027631">
    <property type="entry name" value="Mono_FeFe_hydrog"/>
</dbReference>
<proteinExistence type="predicted"/>
<accession>A0A3Q9IQT1</accession>
<dbReference type="InterPro" id="IPR057431">
    <property type="entry name" value="LdpA_Fe-S-bd"/>
</dbReference>
<evidence type="ECO:0000259" key="7">
    <source>
        <dbReference type="PROSITE" id="PS51379"/>
    </source>
</evidence>
<reference evidence="8 9" key="1">
    <citation type="submission" date="2018-10" db="EMBL/GenBank/DDBJ databases">
        <title>Butyricimonas faecalis sp. nov., isolated from human faeces and emended description of the genus Butyricimonas.</title>
        <authorList>
            <person name="Le Roy T."/>
            <person name="Van der Smissen P."/>
            <person name="Paquot A."/>
            <person name="Delzenne N."/>
            <person name="Muccioli G."/>
            <person name="Collet J.-F."/>
            <person name="Cani P.D."/>
        </authorList>
    </citation>
    <scope>NUCLEOTIDE SEQUENCE [LARGE SCALE GENOMIC DNA]</scope>
    <source>
        <strain evidence="8 9">H184</strain>
    </source>
</reference>
<keyword evidence="9" id="KW-1185">Reference proteome</keyword>
<keyword evidence="4" id="KW-0249">Electron transport</keyword>
<dbReference type="KEGG" id="buy:D8S85_09060"/>
<dbReference type="InterPro" id="IPR009016">
    <property type="entry name" value="Fe_hydrogenase"/>
</dbReference>
<dbReference type="Pfam" id="PF12838">
    <property type="entry name" value="Fer4_7"/>
    <property type="match status" value="1"/>
</dbReference>
<gene>
    <name evidence="8" type="ORF">D8S85_09060</name>
</gene>
<organism evidence="8 9">
    <name type="scientific">Butyricimonas faecalis</name>
    <dbReference type="NCBI Taxonomy" id="2093856"/>
    <lineage>
        <taxon>Bacteria</taxon>
        <taxon>Pseudomonadati</taxon>
        <taxon>Bacteroidota</taxon>
        <taxon>Bacteroidia</taxon>
        <taxon>Bacteroidales</taxon>
        <taxon>Odoribacteraceae</taxon>
        <taxon>Butyricimonas</taxon>
    </lineage>
</organism>
<dbReference type="PANTHER" id="PTHR42859:SF10">
    <property type="entry name" value="DIMETHYLSULFOXIDE REDUCTASE CHAIN B"/>
    <property type="match status" value="1"/>
</dbReference>
<evidence type="ECO:0000313" key="9">
    <source>
        <dbReference type="Proteomes" id="UP000270673"/>
    </source>
</evidence>
<evidence type="ECO:0000256" key="3">
    <source>
        <dbReference type="ARBA" id="ARBA00022723"/>
    </source>
</evidence>
<dbReference type="Gene3D" id="3.40.950.10">
    <property type="entry name" value="Fe-only Hydrogenase (Larger Subunit), Chain L, domain 3"/>
    <property type="match status" value="1"/>
</dbReference>
<dbReference type="InterPro" id="IPR017896">
    <property type="entry name" value="4Fe4S_Fe-S-bd"/>
</dbReference>